<proteinExistence type="predicted"/>
<accession>A1BEV7</accession>
<dbReference type="OrthoDB" id="9809421at2"/>
<protein>
    <recommendedName>
        <fullName evidence="3">NYN domain-containing protein</fullName>
    </recommendedName>
</protein>
<dbReference type="RefSeq" id="WP_011744761.1">
    <property type="nucleotide sequence ID" value="NC_008639.1"/>
</dbReference>
<dbReference type="KEGG" id="cph:Cpha266_0886"/>
<dbReference type="EMBL" id="CP000492">
    <property type="protein sequence ID" value="ABL64934.1"/>
    <property type="molecule type" value="Genomic_DNA"/>
</dbReference>
<dbReference type="eggNOG" id="COG1432">
    <property type="taxonomic scope" value="Bacteria"/>
</dbReference>
<name>A1BEV7_CHLPD</name>
<dbReference type="Proteomes" id="UP000008701">
    <property type="component" value="Chromosome"/>
</dbReference>
<evidence type="ECO:0000313" key="1">
    <source>
        <dbReference type="EMBL" id="ABL64934.1"/>
    </source>
</evidence>
<keyword evidence="2" id="KW-1185">Reference proteome</keyword>
<dbReference type="Gene3D" id="3.40.50.1010">
    <property type="entry name" value="5'-nuclease"/>
    <property type="match status" value="1"/>
</dbReference>
<evidence type="ECO:0000313" key="2">
    <source>
        <dbReference type="Proteomes" id="UP000008701"/>
    </source>
</evidence>
<dbReference type="STRING" id="290317.Cpha266_0886"/>
<dbReference type="HOGENOM" id="CLU_2599664_0_0_10"/>
<gene>
    <name evidence="1" type="ordered locus">Cpha266_0886</name>
</gene>
<dbReference type="AlphaFoldDB" id="A1BEV7"/>
<reference evidence="1 2" key="1">
    <citation type="submission" date="2006-12" db="EMBL/GenBank/DDBJ databases">
        <title>Complete sequence of Chlorobium phaeobacteroides DSM 266.</title>
        <authorList>
            <consortium name="US DOE Joint Genome Institute"/>
            <person name="Copeland A."/>
            <person name="Lucas S."/>
            <person name="Lapidus A."/>
            <person name="Barry K."/>
            <person name="Detter J.C."/>
            <person name="Glavina del Rio T."/>
            <person name="Hammon N."/>
            <person name="Israni S."/>
            <person name="Pitluck S."/>
            <person name="Goltsman E."/>
            <person name="Schmutz J."/>
            <person name="Larimer F."/>
            <person name="Land M."/>
            <person name="Hauser L."/>
            <person name="Mikhailova N."/>
            <person name="Li T."/>
            <person name="Overmann J."/>
            <person name="Bryant D.A."/>
            <person name="Richardson P."/>
        </authorList>
    </citation>
    <scope>NUCLEOTIDE SEQUENCE [LARGE SCALE GENOMIC DNA]</scope>
    <source>
        <strain evidence="1 2">DSM 266</strain>
    </source>
</reference>
<evidence type="ECO:0008006" key="3">
    <source>
        <dbReference type="Google" id="ProtNLM"/>
    </source>
</evidence>
<organism evidence="1 2">
    <name type="scientific">Chlorobium phaeobacteroides (strain DSM 266 / SMG 266 / 2430)</name>
    <dbReference type="NCBI Taxonomy" id="290317"/>
    <lineage>
        <taxon>Bacteria</taxon>
        <taxon>Pseudomonadati</taxon>
        <taxon>Chlorobiota</taxon>
        <taxon>Chlorobiia</taxon>
        <taxon>Chlorobiales</taxon>
        <taxon>Chlorobiaceae</taxon>
        <taxon>Chlorobium/Pelodictyon group</taxon>
        <taxon>Chlorobium</taxon>
    </lineage>
</organism>
<sequence>MAMLISGDSDLVPPIRQIHELFPLKRVFVAFPPKRHNQSVALVAKGSMTIGRKKLVESQFSESVKKRDGFLLQKPTDWQ</sequence>